<dbReference type="Gene3D" id="3.40.50.300">
    <property type="entry name" value="P-loop containing nucleotide triphosphate hydrolases"/>
    <property type="match status" value="1"/>
</dbReference>
<dbReference type="InterPro" id="IPR050773">
    <property type="entry name" value="CbxX/CfxQ_RuBisCO_ESX"/>
</dbReference>
<dbReference type="InterPro" id="IPR049078">
    <property type="entry name" value="T7SS_EccA1-like_N"/>
</dbReference>
<evidence type="ECO:0000259" key="4">
    <source>
        <dbReference type="SMART" id="SM00382"/>
    </source>
</evidence>
<evidence type="ECO:0000256" key="1">
    <source>
        <dbReference type="ARBA" id="ARBA00010378"/>
    </source>
</evidence>
<dbReference type="InterPro" id="IPR027417">
    <property type="entry name" value="P-loop_NTPase"/>
</dbReference>
<reference evidence="5 6" key="1">
    <citation type="submission" date="2020-08" db="EMBL/GenBank/DDBJ databases">
        <title>A novel species.</title>
        <authorList>
            <person name="Gao J."/>
        </authorList>
    </citation>
    <scope>NUCLEOTIDE SEQUENCE [LARGE SCALE GENOMIC DNA]</scope>
    <source>
        <strain evidence="5 6">CRXT-G-22</strain>
    </source>
</reference>
<dbReference type="FunFam" id="1.25.40.10:FF:000495">
    <property type="entry name" value="AAA family ATPase"/>
    <property type="match status" value="1"/>
</dbReference>
<dbReference type="CDD" id="cd00009">
    <property type="entry name" value="AAA"/>
    <property type="match status" value="1"/>
</dbReference>
<dbReference type="Proteomes" id="UP000516052">
    <property type="component" value="Chromosome"/>
</dbReference>
<dbReference type="PANTHER" id="PTHR43392:SF2">
    <property type="entry name" value="AAA-TYPE ATPASE FAMILY PROTEIN _ ANKYRIN REPEAT FAMILY PROTEIN"/>
    <property type="match status" value="1"/>
</dbReference>
<dbReference type="InterPro" id="IPR000641">
    <property type="entry name" value="CbxX/CfxQ"/>
</dbReference>
<protein>
    <submittedName>
        <fullName evidence="5">AAA family ATPase</fullName>
    </submittedName>
</protein>
<evidence type="ECO:0000256" key="3">
    <source>
        <dbReference type="ARBA" id="ARBA00022840"/>
    </source>
</evidence>
<dbReference type="SMART" id="SM00382">
    <property type="entry name" value="AAA"/>
    <property type="match status" value="1"/>
</dbReference>
<keyword evidence="6" id="KW-1185">Reference proteome</keyword>
<feature type="domain" description="AAA+ ATPase" evidence="4">
    <location>
        <begin position="378"/>
        <end position="519"/>
    </location>
</feature>
<keyword evidence="3" id="KW-0067">ATP-binding</keyword>
<dbReference type="PRINTS" id="PR00819">
    <property type="entry name" value="CBXCFQXSUPER"/>
</dbReference>
<dbReference type="RefSeq" id="WP_187750807.1">
    <property type="nucleotide sequence ID" value="NZ_CP060828.1"/>
</dbReference>
<gene>
    <name evidence="5" type="ORF">IAG44_33380</name>
</gene>
<dbReference type="FunFam" id="3.40.50.300:FF:000216">
    <property type="entry name" value="Type VII secretion ATPase EccA"/>
    <property type="match status" value="1"/>
</dbReference>
<dbReference type="InterPro" id="IPR003959">
    <property type="entry name" value="ATPase_AAA_core"/>
</dbReference>
<dbReference type="PANTHER" id="PTHR43392">
    <property type="entry name" value="AAA-TYPE ATPASE FAMILY PROTEIN / ANKYRIN REPEAT FAMILY PROTEIN"/>
    <property type="match status" value="1"/>
</dbReference>
<dbReference type="InterPro" id="IPR041627">
    <property type="entry name" value="AAA_lid_6"/>
</dbReference>
<evidence type="ECO:0000256" key="2">
    <source>
        <dbReference type="ARBA" id="ARBA00022741"/>
    </source>
</evidence>
<proteinExistence type="inferred from homology"/>
<dbReference type="Gene3D" id="1.10.8.60">
    <property type="match status" value="1"/>
</dbReference>
<comment type="similarity">
    <text evidence="1">Belongs to the CbxX/CfxQ family.</text>
</comment>
<dbReference type="InterPro" id="IPR011990">
    <property type="entry name" value="TPR-like_helical_dom_sf"/>
</dbReference>
<accession>A0A7H0IM60</accession>
<dbReference type="Gene3D" id="1.25.40.10">
    <property type="entry name" value="Tetratricopeptide repeat domain"/>
    <property type="match status" value="1"/>
</dbReference>
<dbReference type="Pfam" id="PF21545">
    <property type="entry name" value="T7SS_EccA1_N"/>
    <property type="match status" value="1"/>
</dbReference>
<keyword evidence="2" id="KW-0547">Nucleotide-binding</keyword>
<dbReference type="GO" id="GO:0005524">
    <property type="term" value="F:ATP binding"/>
    <property type="evidence" value="ECO:0007669"/>
    <property type="project" value="UniProtKB-KW"/>
</dbReference>
<dbReference type="GO" id="GO:0016887">
    <property type="term" value="F:ATP hydrolysis activity"/>
    <property type="evidence" value="ECO:0007669"/>
    <property type="project" value="InterPro"/>
</dbReference>
<dbReference type="Pfam" id="PF17866">
    <property type="entry name" value="AAA_lid_6"/>
    <property type="match status" value="1"/>
</dbReference>
<organism evidence="5 6">
    <name type="scientific">Streptomyces roseirectus</name>
    <dbReference type="NCBI Taxonomy" id="2768066"/>
    <lineage>
        <taxon>Bacteria</taxon>
        <taxon>Bacillati</taxon>
        <taxon>Actinomycetota</taxon>
        <taxon>Actinomycetes</taxon>
        <taxon>Kitasatosporales</taxon>
        <taxon>Streptomycetaceae</taxon>
        <taxon>Streptomyces</taxon>
    </lineage>
</organism>
<evidence type="ECO:0000313" key="5">
    <source>
        <dbReference type="EMBL" id="QNP73876.1"/>
    </source>
</evidence>
<evidence type="ECO:0000313" key="6">
    <source>
        <dbReference type="Proteomes" id="UP000516052"/>
    </source>
</evidence>
<dbReference type="EMBL" id="CP060828">
    <property type="protein sequence ID" value="QNP73876.1"/>
    <property type="molecule type" value="Genomic_DNA"/>
</dbReference>
<name>A0A7H0IM60_9ACTN</name>
<sequence length="622" mass="68370">MDFGTRGPDAPADLAWLRGVDAYTMGAYPQAEEEFRTAVRIDPGMADGWLGLHALRVDTTTALLRMFRHRDRFGEQRTRHRRTLNSWYWLGWWVQPVLESPRDLLLAHASHWLDGRHVPELDRALAGLPPVDTDHQVRFLHACRAYLVKDWEQLTRHTDPLLDDPLLGIEAGLFGGMARVRLEMYGQAEPLLSTALMRCRSEQPQRKELRYWLARAHEGTGRSAAALPLYRAVHRVDAAFMDTSARLAAIAEADGYDDSSDLAALALTGFGQDSVDGGDGFDPLFGTEGRDLKLTDPGELPPVVPLPPVPDPAVREKSQIAATTLPPGPADPVLLEEALAELERMVGLEPVKRQVKALSAQLNMARLRAGQGLPVQPPKRHFVFSGPSGTGKTTVARILGRVFYALGLLGGDHLVEAQRADLVGEYLGQTAVKANELIDSALGGVLFVDEAYSLSNSGYGKGDAYGDEALQVLLKRAEDNRDHLVVILAGYPEGMDRLLAANPGLSSRFTSRVDFPSYRPLELTSIGEVLAAENGDVWDEEALEELRSIAGHVVEQGWIDELGNGRFLRTLYEKSCAYRDLRLSMYTGALSRDDLSTLRLADLMQAYGEVLSGRGPQDPSAM</sequence>
<dbReference type="Pfam" id="PF00004">
    <property type="entry name" value="AAA"/>
    <property type="match status" value="1"/>
</dbReference>
<dbReference type="KEGG" id="sroi:IAG44_33380"/>
<dbReference type="SUPFAM" id="SSF48452">
    <property type="entry name" value="TPR-like"/>
    <property type="match status" value="1"/>
</dbReference>
<dbReference type="InterPro" id="IPR003593">
    <property type="entry name" value="AAA+_ATPase"/>
</dbReference>
<dbReference type="SUPFAM" id="SSF52540">
    <property type="entry name" value="P-loop containing nucleoside triphosphate hydrolases"/>
    <property type="match status" value="1"/>
</dbReference>
<dbReference type="AlphaFoldDB" id="A0A7H0IM60"/>